<dbReference type="InterPro" id="IPR013783">
    <property type="entry name" value="Ig-like_fold"/>
</dbReference>
<evidence type="ECO:0008006" key="4">
    <source>
        <dbReference type="Google" id="ProtNLM"/>
    </source>
</evidence>
<dbReference type="SUPFAM" id="SSF49299">
    <property type="entry name" value="PKD domain"/>
    <property type="match status" value="1"/>
</dbReference>
<dbReference type="InterPro" id="IPR035986">
    <property type="entry name" value="PKD_dom_sf"/>
</dbReference>
<dbReference type="PROSITE" id="PS51257">
    <property type="entry name" value="PROKAR_LIPOPROTEIN"/>
    <property type="match status" value="1"/>
</dbReference>
<dbReference type="EMBL" id="FNZR01000001">
    <property type="protein sequence ID" value="SEK36973.1"/>
    <property type="molecule type" value="Genomic_DNA"/>
</dbReference>
<proteinExistence type="predicted"/>
<reference evidence="3" key="1">
    <citation type="submission" date="2016-10" db="EMBL/GenBank/DDBJ databases">
        <authorList>
            <person name="Varghese N."/>
            <person name="Submissions S."/>
        </authorList>
    </citation>
    <scope>NUCLEOTIDE SEQUENCE [LARGE SCALE GENOMIC DNA]</scope>
    <source>
        <strain evidence="3">Jip14</strain>
    </source>
</reference>
<keyword evidence="3" id="KW-1185">Reference proteome</keyword>
<evidence type="ECO:0000313" key="2">
    <source>
        <dbReference type="EMBL" id="SEK36973.1"/>
    </source>
</evidence>
<evidence type="ECO:0000313" key="3">
    <source>
        <dbReference type="Proteomes" id="UP000198916"/>
    </source>
</evidence>
<protein>
    <recommendedName>
        <fullName evidence="4">PKD domain-containing protein</fullName>
    </recommendedName>
</protein>
<gene>
    <name evidence="2" type="ORF">SAMN05421740_101675</name>
</gene>
<sequence>MIHIHQKRIKRVVLKTLYIATMFTSLAGCSDENEDLTLGQLPNADFEAVVAEGSNTVQLINTTSVPTIAYWTVENTGQTFQGDTASVRLTFEGTYDVTLLVAGQGGTTTVTKQVTIAQNDPTACNPDRPLGFIAGCTEKVWRLNPEAGAFKVGDQGPDAGNWWSSGAAEVTGRACEFNDEFTFKFDAQGTFAYDNKGDFFADGYLGSGSTACEPASNLTGDQAAWNSGTFSFSVIEGAGINGLGQLRLNGRGAHIGVKKAHNGGETPGGPVGNSVTYDIIAMEQNVNGEGYDILKIGVNIGGAGWWTFTLRSIN</sequence>
<dbReference type="AlphaFoldDB" id="A0A1H7GFK3"/>
<dbReference type="STRING" id="332977.SAMN05421740_101675"/>
<feature type="signal peptide" evidence="1">
    <location>
        <begin position="1"/>
        <end position="27"/>
    </location>
</feature>
<dbReference type="Gene3D" id="2.60.40.10">
    <property type="entry name" value="Immunoglobulins"/>
    <property type="match status" value="1"/>
</dbReference>
<accession>A0A1H7GFK3</accession>
<feature type="chain" id="PRO_5011457175" description="PKD domain-containing protein" evidence="1">
    <location>
        <begin position="28"/>
        <end position="314"/>
    </location>
</feature>
<evidence type="ECO:0000256" key="1">
    <source>
        <dbReference type="SAM" id="SignalP"/>
    </source>
</evidence>
<dbReference type="Proteomes" id="UP000198916">
    <property type="component" value="Unassembled WGS sequence"/>
</dbReference>
<name>A0A1H7GFK3_9SPHI</name>
<organism evidence="2 3">
    <name type="scientific">Parapedobacter koreensis</name>
    <dbReference type="NCBI Taxonomy" id="332977"/>
    <lineage>
        <taxon>Bacteria</taxon>
        <taxon>Pseudomonadati</taxon>
        <taxon>Bacteroidota</taxon>
        <taxon>Sphingobacteriia</taxon>
        <taxon>Sphingobacteriales</taxon>
        <taxon>Sphingobacteriaceae</taxon>
        <taxon>Parapedobacter</taxon>
    </lineage>
</organism>
<dbReference type="RefSeq" id="WP_177180978.1">
    <property type="nucleotide sequence ID" value="NZ_FNZR01000001.1"/>
</dbReference>
<keyword evidence="1" id="KW-0732">Signal</keyword>